<keyword evidence="5" id="KW-0597">Phosphoprotein</keyword>
<evidence type="ECO:0000256" key="17">
    <source>
        <dbReference type="ARBA" id="ARBA00044657"/>
    </source>
</evidence>
<feature type="transmembrane region" description="Helical" evidence="20">
    <location>
        <begin position="172"/>
        <end position="189"/>
    </location>
</feature>
<dbReference type="EMBL" id="VXAQ01000087">
    <property type="protein sequence ID" value="NXL57691.1"/>
    <property type="molecule type" value="Genomic_DNA"/>
</dbReference>
<evidence type="ECO:0000256" key="8">
    <source>
        <dbReference type="ARBA" id="ARBA00022843"/>
    </source>
</evidence>
<evidence type="ECO:0000256" key="20">
    <source>
        <dbReference type="SAM" id="Phobius"/>
    </source>
</evidence>
<feature type="region of interest" description="Disordered" evidence="19">
    <location>
        <begin position="547"/>
        <end position="571"/>
    </location>
</feature>
<proteinExistence type="predicted"/>
<evidence type="ECO:0000259" key="22">
    <source>
        <dbReference type="Pfam" id="PF00520"/>
    </source>
</evidence>
<evidence type="ECO:0000313" key="24">
    <source>
        <dbReference type="EMBL" id="NXL57691.1"/>
    </source>
</evidence>
<dbReference type="SUPFAM" id="SSF81324">
    <property type="entry name" value="Voltage-gated potassium channels"/>
    <property type="match status" value="1"/>
</dbReference>
<gene>
    <name evidence="24" type="primary">Kcnq2</name>
    <name evidence="24" type="ORF">CHOACU_R10485</name>
</gene>
<feature type="non-terminal residue" evidence="24">
    <location>
        <position position="761"/>
    </location>
</feature>
<dbReference type="Pfam" id="PF11956">
    <property type="entry name" value="KCNQC3-Ank-G_bd"/>
    <property type="match status" value="1"/>
</dbReference>
<dbReference type="PANTHER" id="PTHR47735">
    <property type="entry name" value="POTASSIUM VOLTAGE-GATED CHANNEL SUBFAMILY KQT MEMBER 4"/>
    <property type="match status" value="1"/>
</dbReference>
<dbReference type="Proteomes" id="UP000568556">
    <property type="component" value="Unassembled WGS sequence"/>
</dbReference>
<evidence type="ECO:0000256" key="14">
    <source>
        <dbReference type="ARBA" id="ARBA00023303"/>
    </source>
</evidence>
<keyword evidence="21" id="KW-0732">Signal</keyword>
<evidence type="ECO:0000256" key="1">
    <source>
        <dbReference type="ARBA" id="ARBA00004651"/>
    </source>
</evidence>
<dbReference type="GO" id="GO:0005249">
    <property type="term" value="F:voltage-gated potassium channel activity"/>
    <property type="evidence" value="ECO:0007669"/>
    <property type="project" value="InterPro"/>
</dbReference>
<keyword evidence="12" id="KW-0406">Ion transport</keyword>
<keyword evidence="6 20" id="KW-0812">Transmembrane</keyword>
<dbReference type="OrthoDB" id="8879391at2759"/>
<dbReference type="Gene3D" id="6.10.140.1910">
    <property type="match status" value="2"/>
</dbReference>
<name>A0A7L0TSJ8_CHOAC</name>
<comment type="catalytic activity">
    <reaction evidence="17">
        <text>Rb(+)(in) = Rb(+)(out)</text>
        <dbReference type="Rhea" id="RHEA:78547"/>
        <dbReference type="ChEBI" id="CHEBI:49847"/>
    </reaction>
</comment>
<dbReference type="InterPro" id="IPR005821">
    <property type="entry name" value="Ion_trans_dom"/>
</dbReference>
<evidence type="ECO:0000256" key="11">
    <source>
        <dbReference type="ARBA" id="ARBA00022989"/>
    </source>
</evidence>
<keyword evidence="13 20" id="KW-0472">Membrane</keyword>
<comment type="subcellular location">
    <subcellularLocation>
        <location evidence="1">Cell membrane</location>
        <topology evidence="1">Multi-pass membrane protein</topology>
    </subcellularLocation>
</comment>
<feature type="domain" description="Potassium channel voltage dependent KCNQ C-terminal" evidence="23">
    <location>
        <begin position="386"/>
        <end position="542"/>
    </location>
</feature>
<feature type="region of interest" description="Disordered" evidence="19">
    <location>
        <begin position="726"/>
        <end position="761"/>
    </location>
</feature>
<dbReference type="PRINTS" id="PR01459">
    <property type="entry name" value="KCNQCHANNEL"/>
</dbReference>
<dbReference type="InterPro" id="IPR003947">
    <property type="entry name" value="K_chnl_volt-dep_KCNQ2"/>
</dbReference>
<keyword evidence="14" id="KW-0407">Ion channel</keyword>
<feature type="non-terminal residue" evidence="24">
    <location>
        <position position="1"/>
    </location>
</feature>
<accession>A0A7L0TSJ8</accession>
<sequence>FIFVLHSFLLVFSCLVLSVFSTIDEYQNSSEGALYILEIVTIVVFGVEYFVRIWAAGCCCRYRGWRGRLKFARKPFCVIDIMVLIASIAVLAAGSQGNVFATSALRSLRFLQILRMIRMDRRGGTWKLLGSVVYAHSKELITAWYIGFLCLILASFLVYLAEKGENEHFDTYADALWWGLITLTTIGYGDKYPQTWNGRLLAATFTLIGVSFFALPAGILGSGFALKVQEQHRQKHFEKRRNPAAGLIQAAWRFYATNLSRTDLHSTWQYYERTVTVPMYSTQTQTYGASRLIPPLNQLELLRNLKSKSGLTFRKEQQPEPSPRVAVGIAGCDLNASWEMLSLRCSAEISDASPDVAVCPSTHLSSCSTIMGNSNVLSLFFPLPNAEASLPGEDIPDENKSCNCEFVTEDLTPGLKVSIRAVCIMRFLVSKRKFKESLRPYDVMDVIEQYSAGHLDMLSRIKNLQARQETPLFASLFHCFFLFIIVGRGSSMTDKDRTKGPAEGELPEDPSMMGRLGKVEKQVQSMEKKLDFLVNIYMQRMGIPPTETEAYFGSKEPDPAPPYHSPEDSREHIDKNGCIIKIIRSTSSMGQKNFSAPPAPNNACPPSTSCQQQVYQRQSHGSSPVGDPGSLVRIPPPPSHERSLSAYSGGHRASAEYLRNEDITTKHHESAMRDSDTSISIPSVDHEELERSFSGFSISQSKENLDILNNGCYAAVAKIRPYIAEGESDTDSDLCTPCGPPPRSATGEGPFSDMGWSAPRQ</sequence>
<dbReference type="GO" id="GO:0008076">
    <property type="term" value="C:voltage-gated potassium channel complex"/>
    <property type="evidence" value="ECO:0007669"/>
    <property type="project" value="UniProtKB-ARBA"/>
</dbReference>
<feature type="transmembrane region" description="Helical" evidence="20">
    <location>
        <begin position="470"/>
        <end position="489"/>
    </location>
</feature>
<evidence type="ECO:0000256" key="15">
    <source>
        <dbReference type="ARBA" id="ARBA00034430"/>
    </source>
</evidence>
<dbReference type="FunFam" id="1.10.287.70:FF:000016">
    <property type="entry name" value="Putative potassium voltage-gated channel subfamily KQT member 2"/>
    <property type="match status" value="1"/>
</dbReference>
<evidence type="ECO:0000256" key="7">
    <source>
        <dbReference type="ARBA" id="ARBA00022826"/>
    </source>
</evidence>
<keyword evidence="3" id="KW-1003">Cell membrane</keyword>
<keyword evidence="10" id="KW-0630">Potassium</keyword>
<evidence type="ECO:0000313" key="25">
    <source>
        <dbReference type="Proteomes" id="UP000568556"/>
    </source>
</evidence>
<comment type="catalytic activity">
    <reaction evidence="15">
        <text>K(+)(in) = K(+)(out)</text>
        <dbReference type="Rhea" id="RHEA:29463"/>
        <dbReference type="ChEBI" id="CHEBI:29103"/>
    </reaction>
</comment>
<feature type="transmembrane region" description="Helical" evidence="20">
    <location>
        <begin position="201"/>
        <end position="226"/>
    </location>
</feature>
<dbReference type="InterPro" id="IPR020969">
    <property type="entry name" value="Ankyrin-G_BS"/>
</dbReference>
<evidence type="ECO:0000256" key="21">
    <source>
        <dbReference type="SAM" id="SignalP"/>
    </source>
</evidence>
<dbReference type="PANTHER" id="PTHR47735:SF4">
    <property type="entry name" value="POTASSIUM VOLTAGE-GATED CHANNEL SUBFAMILY KQT MEMBER 2"/>
    <property type="match status" value="1"/>
</dbReference>
<evidence type="ECO:0000256" key="12">
    <source>
        <dbReference type="ARBA" id="ARBA00023065"/>
    </source>
</evidence>
<evidence type="ECO:0000256" key="18">
    <source>
        <dbReference type="ARBA" id="ARBA00044691"/>
    </source>
</evidence>
<evidence type="ECO:0000256" key="10">
    <source>
        <dbReference type="ARBA" id="ARBA00022958"/>
    </source>
</evidence>
<comment type="catalytic activity">
    <reaction evidence="16">
        <text>Na(+)(in) = Na(+)(out)</text>
        <dbReference type="Rhea" id="RHEA:34963"/>
        <dbReference type="ChEBI" id="CHEBI:29101"/>
    </reaction>
</comment>
<dbReference type="AlphaFoldDB" id="A0A7L0TSJ8"/>
<dbReference type="Pfam" id="PF03520">
    <property type="entry name" value="KCNQ_channel"/>
    <property type="match status" value="1"/>
</dbReference>
<evidence type="ECO:0000256" key="19">
    <source>
        <dbReference type="SAM" id="MobiDB-lite"/>
    </source>
</evidence>
<comment type="catalytic activity">
    <reaction evidence="18">
        <text>Cs(+)(in) = Cs(+)(out)</text>
        <dbReference type="Rhea" id="RHEA:78555"/>
        <dbReference type="ChEBI" id="CHEBI:49547"/>
    </reaction>
</comment>
<evidence type="ECO:0000256" key="16">
    <source>
        <dbReference type="ARBA" id="ARBA00036239"/>
    </source>
</evidence>
<feature type="chain" id="PRO_5029681553" evidence="21">
    <location>
        <begin position="22"/>
        <end position="761"/>
    </location>
</feature>
<feature type="signal peptide" evidence="21">
    <location>
        <begin position="1"/>
        <end position="21"/>
    </location>
</feature>
<feature type="region of interest" description="Disordered" evidence="19">
    <location>
        <begin position="491"/>
        <end position="513"/>
    </location>
</feature>
<reference evidence="24 25" key="1">
    <citation type="submission" date="2019-09" db="EMBL/GenBank/DDBJ databases">
        <title>Bird 10,000 Genomes (B10K) Project - Family phase.</title>
        <authorList>
            <person name="Zhang G."/>
        </authorList>
    </citation>
    <scope>NUCLEOTIDE SEQUENCE [LARGE SCALE GENOMIC DNA]</scope>
    <source>
        <strain evidence="24">B10K-DU-008-62</strain>
        <tissue evidence="24">Mixed tissue sample</tissue>
    </source>
</reference>
<feature type="region of interest" description="Disordered" evidence="19">
    <location>
        <begin position="590"/>
        <end position="649"/>
    </location>
</feature>
<evidence type="ECO:0000256" key="9">
    <source>
        <dbReference type="ARBA" id="ARBA00022882"/>
    </source>
</evidence>
<evidence type="ECO:0000256" key="6">
    <source>
        <dbReference type="ARBA" id="ARBA00022692"/>
    </source>
</evidence>
<feature type="compositionally biased region" description="Low complexity" evidence="19">
    <location>
        <begin position="593"/>
        <end position="609"/>
    </location>
</feature>
<keyword evidence="9" id="KW-0851">Voltage-gated channel</keyword>
<dbReference type="InterPro" id="IPR003937">
    <property type="entry name" value="K_chnl_volt-dep_KCNQ"/>
</dbReference>
<evidence type="ECO:0000256" key="5">
    <source>
        <dbReference type="ARBA" id="ARBA00022553"/>
    </source>
</evidence>
<evidence type="ECO:0000259" key="23">
    <source>
        <dbReference type="Pfam" id="PF03520"/>
    </source>
</evidence>
<evidence type="ECO:0000256" key="4">
    <source>
        <dbReference type="ARBA" id="ARBA00022538"/>
    </source>
</evidence>
<feature type="compositionally biased region" description="Basic and acidic residues" evidence="19">
    <location>
        <begin position="493"/>
        <end position="502"/>
    </location>
</feature>
<dbReference type="PRINTS" id="PR00169">
    <property type="entry name" value="KCHANNEL"/>
</dbReference>
<dbReference type="Gene3D" id="1.10.287.70">
    <property type="match status" value="1"/>
</dbReference>
<protein>
    <submittedName>
        <fullName evidence="24">KCNQ2 protein</fullName>
    </submittedName>
</protein>
<organism evidence="24 25">
    <name type="scientific">Chordeiles acutipennis</name>
    <name type="common">Lesser nighthawk</name>
    <name type="synonym">Caprimulgus acutipennis</name>
    <dbReference type="NCBI Taxonomy" id="118183"/>
    <lineage>
        <taxon>Eukaryota</taxon>
        <taxon>Metazoa</taxon>
        <taxon>Chordata</taxon>
        <taxon>Craniata</taxon>
        <taxon>Vertebrata</taxon>
        <taxon>Euteleostomi</taxon>
        <taxon>Archelosauria</taxon>
        <taxon>Archosauria</taxon>
        <taxon>Dinosauria</taxon>
        <taxon>Saurischia</taxon>
        <taxon>Theropoda</taxon>
        <taxon>Coelurosauria</taxon>
        <taxon>Aves</taxon>
        <taxon>Neognathae</taxon>
        <taxon>Neoaves</taxon>
        <taxon>Strisores</taxon>
        <taxon>Caprimulgiformes</taxon>
        <taxon>Caprimulgidae</taxon>
        <taxon>Chordeilinae</taxon>
        <taxon>Chordeiles</taxon>
    </lineage>
</organism>
<keyword evidence="11 20" id="KW-1133">Transmembrane helix</keyword>
<keyword evidence="7" id="KW-0631">Potassium channel</keyword>
<evidence type="ECO:0000256" key="3">
    <source>
        <dbReference type="ARBA" id="ARBA00022475"/>
    </source>
</evidence>
<evidence type="ECO:0000256" key="13">
    <source>
        <dbReference type="ARBA" id="ARBA00023136"/>
    </source>
</evidence>
<dbReference type="FunFam" id="1.20.120.350:FF:000017">
    <property type="entry name" value="potassium voltage-gated channel subfamily KQT member 1"/>
    <property type="match status" value="1"/>
</dbReference>
<dbReference type="PRINTS" id="PR01461">
    <property type="entry name" value="KCNQ2CHANNEL"/>
</dbReference>
<evidence type="ECO:0000256" key="2">
    <source>
        <dbReference type="ARBA" id="ARBA00022448"/>
    </source>
</evidence>
<dbReference type="InterPro" id="IPR013821">
    <property type="entry name" value="K_chnl_volt-dep_KCNQ_C"/>
</dbReference>
<keyword evidence="25" id="KW-1185">Reference proteome</keyword>
<keyword evidence="4" id="KW-0633">Potassium transport</keyword>
<dbReference type="Pfam" id="PF00520">
    <property type="entry name" value="Ion_trans"/>
    <property type="match status" value="1"/>
</dbReference>
<dbReference type="Pfam" id="PF16642">
    <property type="entry name" value="KCNQ2_u3"/>
    <property type="match status" value="1"/>
</dbReference>
<feature type="domain" description="Ion transport" evidence="22">
    <location>
        <begin position="7"/>
        <end position="230"/>
    </location>
</feature>
<keyword evidence="2" id="KW-0813">Transport</keyword>
<feature type="compositionally biased region" description="Polar residues" evidence="19">
    <location>
        <begin position="610"/>
        <end position="622"/>
    </location>
</feature>
<comment type="caution">
    <text evidence="24">The sequence shown here is derived from an EMBL/GenBank/DDBJ whole genome shotgun (WGS) entry which is preliminary data.</text>
</comment>
<feature type="transmembrane region" description="Helical" evidence="20">
    <location>
        <begin position="76"/>
        <end position="95"/>
    </location>
</feature>
<keyword evidence="8" id="KW-0832">Ubl conjugation</keyword>
<feature type="transmembrane region" description="Helical" evidence="20">
    <location>
        <begin position="34"/>
        <end position="55"/>
    </location>
</feature>
<feature type="transmembrane region" description="Helical" evidence="20">
    <location>
        <begin position="141"/>
        <end position="160"/>
    </location>
</feature>